<sequence length="382" mass="41041">MRTIQSIDVFPIRLPITQTFRFSSGSAGKAGETASFVLVRLTDSAGEIGWGEGRPMPQWSYETVESITTTTRRYLAPAIIGQEITDRAGLHRRMHSVVGRGPSTGFPIAKAAVDMALHDLAARSANLPLRSYLGGSSANSAIALSYTVTAHDVETAHREVEGALEQGFRHFNFKAAVAPETDLALAKAIRQTAGQDAFVWADANQGFQPHEALRVARGFVDMGVNVLEQPFPADQLQLMRRLRNQCPIPLAVDEASVSPADFFHYAAEGLVDYLIVKVTRSGGLWPSLQQIATAQAAGLPFLVSGLTDSLLTKHAACQLAATFGHTGPAALNGSQFIDESSLYPNKSQHEQNGTVQLGEQSGIGVQPDQQLVEQLLIKDGAL</sequence>
<keyword evidence="2" id="KW-0479">Metal-binding</keyword>
<organism evidence="5 6">
    <name type="scientific">Reticulibacter mediterranei</name>
    <dbReference type="NCBI Taxonomy" id="2778369"/>
    <lineage>
        <taxon>Bacteria</taxon>
        <taxon>Bacillati</taxon>
        <taxon>Chloroflexota</taxon>
        <taxon>Ktedonobacteria</taxon>
        <taxon>Ktedonobacterales</taxon>
        <taxon>Reticulibacteraceae</taxon>
        <taxon>Reticulibacter</taxon>
    </lineage>
</organism>
<dbReference type="EMBL" id="BNJK01000002">
    <property type="protein sequence ID" value="GHO98221.1"/>
    <property type="molecule type" value="Genomic_DNA"/>
</dbReference>
<evidence type="ECO:0000313" key="6">
    <source>
        <dbReference type="Proteomes" id="UP000597444"/>
    </source>
</evidence>
<dbReference type="RefSeq" id="WP_220208981.1">
    <property type="nucleotide sequence ID" value="NZ_BNJK01000002.1"/>
</dbReference>
<dbReference type="InterPro" id="IPR029065">
    <property type="entry name" value="Enolase_C-like"/>
</dbReference>
<dbReference type="SUPFAM" id="SSF51604">
    <property type="entry name" value="Enolase C-terminal domain-like"/>
    <property type="match status" value="1"/>
</dbReference>
<dbReference type="SFLD" id="SFLDS00001">
    <property type="entry name" value="Enolase"/>
    <property type="match status" value="1"/>
</dbReference>
<keyword evidence="6" id="KW-1185">Reference proteome</keyword>
<evidence type="ECO:0000256" key="3">
    <source>
        <dbReference type="ARBA" id="ARBA00023235"/>
    </source>
</evidence>
<accession>A0A8J3IY61</accession>
<feature type="domain" description="Mandelate racemase/muconate lactonizing enzyme C-terminal" evidence="4">
    <location>
        <begin position="153"/>
        <end position="249"/>
    </location>
</feature>
<dbReference type="InterPro" id="IPR013341">
    <property type="entry name" value="Mandelate_racemase_N_dom"/>
</dbReference>
<dbReference type="PANTHER" id="PTHR48073">
    <property type="entry name" value="O-SUCCINYLBENZOATE SYNTHASE-RELATED"/>
    <property type="match status" value="1"/>
</dbReference>
<dbReference type="InterPro" id="IPR018110">
    <property type="entry name" value="Mandel_Rmase/mucon_lact_enz_CS"/>
</dbReference>
<dbReference type="InterPro" id="IPR029017">
    <property type="entry name" value="Enolase-like_N"/>
</dbReference>
<dbReference type="Pfam" id="PF13378">
    <property type="entry name" value="MR_MLE_C"/>
    <property type="match status" value="1"/>
</dbReference>
<dbReference type="GO" id="GO:0009063">
    <property type="term" value="P:amino acid catabolic process"/>
    <property type="evidence" value="ECO:0007669"/>
    <property type="project" value="InterPro"/>
</dbReference>
<reference evidence="5" key="1">
    <citation type="submission" date="2020-10" db="EMBL/GenBank/DDBJ databases">
        <title>Taxonomic study of unclassified bacteria belonging to the class Ktedonobacteria.</title>
        <authorList>
            <person name="Yabe S."/>
            <person name="Wang C.M."/>
            <person name="Zheng Y."/>
            <person name="Sakai Y."/>
            <person name="Cavaletti L."/>
            <person name="Monciardini P."/>
            <person name="Donadio S."/>
        </authorList>
    </citation>
    <scope>NUCLEOTIDE SEQUENCE</scope>
    <source>
        <strain evidence="5">ID150040</strain>
    </source>
</reference>
<keyword evidence="3" id="KW-0413">Isomerase</keyword>
<proteinExistence type="inferred from homology"/>
<dbReference type="SFLD" id="SFLDG00180">
    <property type="entry name" value="muconate_cycloisomerase"/>
    <property type="match status" value="1"/>
</dbReference>
<dbReference type="GO" id="GO:0046872">
    <property type="term" value="F:metal ion binding"/>
    <property type="evidence" value="ECO:0007669"/>
    <property type="project" value="UniProtKB-KW"/>
</dbReference>
<dbReference type="GO" id="GO:0016854">
    <property type="term" value="F:racemase and epimerase activity"/>
    <property type="evidence" value="ECO:0007669"/>
    <property type="project" value="UniProtKB-ARBA"/>
</dbReference>
<evidence type="ECO:0000256" key="1">
    <source>
        <dbReference type="ARBA" id="ARBA00008031"/>
    </source>
</evidence>
<dbReference type="AlphaFoldDB" id="A0A8J3IY61"/>
<evidence type="ECO:0000313" key="5">
    <source>
        <dbReference type="EMBL" id="GHO98221.1"/>
    </source>
</evidence>
<dbReference type="Proteomes" id="UP000597444">
    <property type="component" value="Unassembled WGS sequence"/>
</dbReference>
<name>A0A8J3IY61_9CHLR</name>
<dbReference type="SUPFAM" id="SSF54826">
    <property type="entry name" value="Enolase N-terminal domain-like"/>
    <property type="match status" value="1"/>
</dbReference>
<dbReference type="Gene3D" id="3.30.390.10">
    <property type="entry name" value="Enolase-like, N-terminal domain"/>
    <property type="match status" value="1"/>
</dbReference>
<comment type="caution">
    <text evidence="5">The sequence shown here is derived from an EMBL/GenBank/DDBJ whole genome shotgun (WGS) entry which is preliminary data.</text>
</comment>
<gene>
    <name evidence="5" type="ORF">KSF_082690</name>
</gene>
<protein>
    <submittedName>
        <fullName evidence="5">Mandelate racemase</fullName>
    </submittedName>
</protein>
<dbReference type="InterPro" id="IPR013342">
    <property type="entry name" value="Mandelate_racemase_C"/>
</dbReference>
<dbReference type="Gene3D" id="3.20.20.120">
    <property type="entry name" value="Enolase-like C-terminal domain"/>
    <property type="match status" value="1"/>
</dbReference>
<dbReference type="InterPro" id="IPR036849">
    <property type="entry name" value="Enolase-like_C_sf"/>
</dbReference>
<comment type="similarity">
    <text evidence="1">Belongs to the mandelate racemase/muconate lactonizing enzyme family.</text>
</comment>
<dbReference type="PANTHER" id="PTHR48073:SF2">
    <property type="entry name" value="O-SUCCINYLBENZOATE SYNTHASE"/>
    <property type="match status" value="1"/>
</dbReference>
<dbReference type="SMART" id="SM00922">
    <property type="entry name" value="MR_MLE"/>
    <property type="match status" value="1"/>
</dbReference>
<dbReference type="PROSITE" id="PS00909">
    <property type="entry name" value="MR_MLE_2"/>
    <property type="match status" value="1"/>
</dbReference>
<evidence type="ECO:0000259" key="4">
    <source>
        <dbReference type="SMART" id="SM00922"/>
    </source>
</evidence>
<dbReference type="Pfam" id="PF02746">
    <property type="entry name" value="MR_MLE_N"/>
    <property type="match status" value="1"/>
</dbReference>
<evidence type="ECO:0000256" key="2">
    <source>
        <dbReference type="ARBA" id="ARBA00022723"/>
    </source>
</evidence>